<keyword evidence="2" id="KW-0732">Signal</keyword>
<protein>
    <submittedName>
        <fullName evidence="3">Alpha-tubulin suppressor-like RCC1 family protein</fullName>
    </submittedName>
</protein>
<dbReference type="PROSITE" id="PS00626">
    <property type="entry name" value="RCC1_2"/>
    <property type="match status" value="1"/>
</dbReference>
<gene>
    <name evidence="3" type="ORF">DFP95_11633</name>
</gene>
<evidence type="ECO:0000313" key="4">
    <source>
        <dbReference type="Proteomes" id="UP000256869"/>
    </source>
</evidence>
<comment type="caution">
    <text evidence="3">The sequence shown here is derived from an EMBL/GenBank/DDBJ whole genome shotgun (WGS) entry which is preliminary data.</text>
</comment>
<feature type="chain" id="PRO_5017694259" evidence="2">
    <location>
        <begin position="36"/>
        <end position="736"/>
    </location>
</feature>
<dbReference type="PANTHER" id="PTHR45622:SF58">
    <property type="entry name" value="REGULATOR OF CHROMOSOME CONDENSATION DOMAIN-CONTAINING PROTEIN"/>
    <property type="match status" value="1"/>
</dbReference>
<evidence type="ECO:0000256" key="2">
    <source>
        <dbReference type="SAM" id="SignalP"/>
    </source>
</evidence>
<proteinExistence type="predicted"/>
<feature type="signal peptide" evidence="2">
    <location>
        <begin position="1"/>
        <end position="35"/>
    </location>
</feature>
<keyword evidence="4" id="KW-1185">Reference proteome</keyword>
<sequence length="736" mass="76542">MIEHKVVRGWRKKRVGLALASMLAFAFALTSTASAEATEVVKGSAVAAAGIDQGIVLLTNGKVLQVGIGNNPIQVPAGLTDVISVAGLEQGYVALKSDGTVTQWGSNLDMDLNYPEDLSGVTAISAAYDSIMALKSDRTVVQWGRTYAYVPEGLSNVVAIAQGTFHHLALKSNGTVVGWAYSGSFSGADVPANLSQVTAIAAGSGFSLALKSNGTVVSWGSQTEVPADLSNVVKIAAGGGHSLALKSDGTVVAWGRNDTGESDVPEELSGVVAIAAGDYTSWALKNDGTLVQWGGLNPQHKIDIPGSTKLESLNVSGAVLSPQVNDDATAYTAYVNPAVTDVEVTVGLKTPESSNLIVGDQIHTSGQSLNVPLAGSSTSVAWKVEPYLLPNVADFTLDIVKDSTPPTIEFGTNGNPEAASWAASTVAVSDSESGADPSTLEYVWTPSPDSPAEDWNSFANGANVKLPDGAADGDWYLRVKGSDMAGNTAEAVSAAFLIDASSGGPGDPYEVDLGNAYFYLNAGNAYNAVYYFSKAYAAEGLVPDDQAAYDEASANLQAQAVAKLSAGQLSDGFADYELLGESEGAPEAIRQDALNVLNAGENLSLALWYWDSGNDYNVISYLGQLGSPHKDSSGVKALIEAAATRLHQSAIADIQSGEWQRGYSKYALLAVTSGVPTVIQEDSASSQAPSVNVGIAQWYLLHDNYYNANYYLELAISGGDVSSGTLALRDFAASHT</sequence>
<dbReference type="PROSITE" id="PS50012">
    <property type="entry name" value="RCC1_3"/>
    <property type="match status" value="2"/>
</dbReference>
<keyword evidence="1" id="KW-0677">Repeat</keyword>
<name>A0A3D9I1R7_9BACL</name>
<dbReference type="PANTHER" id="PTHR45622">
    <property type="entry name" value="UBIQUITIN-PROTEIN LIGASE E3A-RELATED"/>
    <property type="match status" value="1"/>
</dbReference>
<dbReference type="InterPro" id="IPR000408">
    <property type="entry name" value="Reg_chr_condens"/>
</dbReference>
<evidence type="ECO:0000256" key="1">
    <source>
        <dbReference type="ARBA" id="ARBA00022737"/>
    </source>
</evidence>
<dbReference type="Gene3D" id="2.130.10.30">
    <property type="entry name" value="Regulator of chromosome condensation 1/beta-lactamase-inhibitor protein II"/>
    <property type="match status" value="2"/>
</dbReference>
<accession>A0A3D9I1R7</accession>
<dbReference type="OrthoDB" id="27389at2"/>
<dbReference type="SUPFAM" id="SSF50985">
    <property type="entry name" value="RCC1/BLIP-II"/>
    <property type="match status" value="1"/>
</dbReference>
<dbReference type="RefSeq" id="WP_115994674.1">
    <property type="nucleotide sequence ID" value="NZ_QRDY01000016.1"/>
</dbReference>
<reference evidence="3 4" key="1">
    <citation type="submission" date="2018-07" db="EMBL/GenBank/DDBJ databases">
        <title>Genomic Encyclopedia of Type Strains, Phase III (KMG-III): the genomes of soil and plant-associated and newly described type strains.</title>
        <authorList>
            <person name="Whitman W."/>
        </authorList>
    </citation>
    <scope>NUCLEOTIDE SEQUENCE [LARGE SCALE GENOMIC DNA]</scope>
    <source>
        <strain evidence="3 4">CECT 8236</strain>
    </source>
</reference>
<dbReference type="InterPro" id="IPR009091">
    <property type="entry name" value="RCC1/BLIP-II"/>
</dbReference>
<dbReference type="Proteomes" id="UP000256869">
    <property type="component" value="Unassembled WGS sequence"/>
</dbReference>
<dbReference type="EMBL" id="QRDY01000016">
    <property type="protein sequence ID" value="RED55707.1"/>
    <property type="molecule type" value="Genomic_DNA"/>
</dbReference>
<dbReference type="Pfam" id="PF13540">
    <property type="entry name" value="RCC1_2"/>
    <property type="match status" value="2"/>
</dbReference>
<dbReference type="InterPro" id="IPR051709">
    <property type="entry name" value="Ub-ligase/GTPase-reg"/>
</dbReference>
<evidence type="ECO:0000313" key="3">
    <source>
        <dbReference type="EMBL" id="RED55707.1"/>
    </source>
</evidence>
<dbReference type="AlphaFoldDB" id="A0A3D9I1R7"/>
<organism evidence="3 4">
    <name type="scientific">Cohnella lupini</name>
    <dbReference type="NCBI Taxonomy" id="1294267"/>
    <lineage>
        <taxon>Bacteria</taxon>
        <taxon>Bacillati</taxon>
        <taxon>Bacillota</taxon>
        <taxon>Bacilli</taxon>
        <taxon>Bacillales</taxon>
        <taxon>Paenibacillaceae</taxon>
        <taxon>Cohnella</taxon>
    </lineage>
</organism>